<dbReference type="OrthoDB" id="5569250at2759"/>
<feature type="compositionally biased region" description="Low complexity" evidence="1">
    <location>
        <begin position="766"/>
        <end position="778"/>
    </location>
</feature>
<name>A0A8H6S4U2_9AGAR</name>
<feature type="compositionally biased region" description="Low complexity" evidence="1">
    <location>
        <begin position="742"/>
        <end position="758"/>
    </location>
</feature>
<evidence type="ECO:0000259" key="2">
    <source>
        <dbReference type="Pfam" id="PF17667"/>
    </source>
</evidence>
<proteinExistence type="predicted"/>
<dbReference type="RefSeq" id="XP_037215264.1">
    <property type="nucleotide sequence ID" value="XM_037368338.1"/>
</dbReference>
<reference evidence="3" key="1">
    <citation type="submission" date="2020-05" db="EMBL/GenBank/DDBJ databases">
        <title>Mycena genomes resolve the evolution of fungal bioluminescence.</title>
        <authorList>
            <person name="Tsai I.J."/>
        </authorList>
    </citation>
    <scope>NUCLEOTIDE SEQUENCE</scope>
    <source>
        <strain evidence="3">171206Taipei</strain>
    </source>
</reference>
<dbReference type="EMBL" id="JACAZF010000011">
    <property type="protein sequence ID" value="KAF7292836.1"/>
    <property type="molecule type" value="Genomic_DNA"/>
</dbReference>
<keyword evidence="4" id="KW-1185">Reference proteome</keyword>
<dbReference type="AlphaFoldDB" id="A0A8H6S4U2"/>
<sequence length="804" mass="90105">MALASQLELPDHSSISHRRSNLVPSQNTSVLLHTTNEDPNSVQQWKNMLLAGYGGTLHLFDDQFCHQDVDAAIAASALALAAATVTLENIPQLVQARGRKDENDMLPSLVSVCKSLVQSIPDNTRPKIIDSHAKRLSSPFRGDHVTGPDVVIVEPGPWDATKSVVEFLETDFIDENGEFKEDGTSINAAIQLAKSARNILASLGGTHVFVSAVFQHEFARIYRFDHGGFKASPRFPWITNPRPFATLLHRLSVPQTLGALQPEYTEGVDDTISPASPEEKKRLWTALCDDEFYSTIFTDEVIFNGHCKKFIAARRVSPEDPHSASTLVTCLQLGEPLSLSDGLFSRATRVCRVAILEDLPILKIYALKDAWKQGYRRNEIDFYDLIRVYVQNLNDIEKFHPGDPDDWTKKSKAFGMAKCHGMINLAEPYDPNQAPWQWRPELHKTSSQKDEVSDDDKALYERYHTRALITPVGCPLNQFPSTEVLCRGIMTACFHHEVAYNAGVQHCDLSEGNLMFDEKTMNSERPQVFLIDWDYAEFVKDDDSDGAALFKQNFPTRSVGIDVGLKEGFMRFTGTLPFMALGLLDSMKLRTPLRHKAYHDLESFFWIQIWMLSRYTNYLDDPSPDASEDSACSRIFGWADGESKISFIVKPLQIRSPSLSRENPPLSRLCESFRIRVMNQNPWAQNEDDDELIRSRSQLPEKTGDERVQHLRHFIVQDLYDASLKRHGWVPRDRTRDFVAKARVGGSASKSGSGSRSRATPKKSGELASKSGSGSKSRASPRESGSGSGPTRTVRSRSSPAPPY</sequence>
<dbReference type="InterPro" id="IPR040976">
    <property type="entry name" value="Pkinase_fungal"/>
</dbReference>
<keyword evidence="3" id="KW-0418">Kinase</keyword>
<accession>A0A8H6S4U2</accession>
<keyword evidence="3" id="KW-0808">Transferase</keyword>
<feature type="domain" description="Fungal-type protein kinase" evidence="2">
    <location>
        <begin position="176"/>
        <end position="611"/>
    </location>
</feature>
<evidence type="ECO:0000313" key="4">
    <source>
        <dbReference type="Proteomes" id="UP000636479"/>
    </source>
</evidence>
<dbReference type="GeneID" id="59350854"/>
<protein>
    <submittedName>
        <fullName evidence="3">Pkinase-fungal domain-containing protein</fullName>
    </submittedName>
</protein>
<feature type="compositionally biased region" description="Polar residues" evidence="1">
    <location>
        <begin position="783"/>
        <end position="804"/>
    </location>
</feature>
<dbReference type="PANTHER" id="PTHR38248:SF2">
    <property type="entry name" value="FUNK1 11"/>
    <property type="match status" value="1"/>
</dbReference>
<evidence type="ECO:0000313" key="3">
    <source>
        <dbReference type="EMBL" id="KAF7292836.1"/>
    </source>
</evidence>
<dbReference type="InterPro" id="IPR011009">
    <property type="entry name" value="Kinase-like_dom_sf"/>
</dbReference>
<dbReference type="Proteomes" id="UP000636479">
    <property type="component" value="Unassembled WGS sequence"/>
</dbReference>
<dbReference type="PANTHER" id="PTHR38248">
    <property type="entry name" value="FUNK1 6"/>
    <property type="match status" value="1"/>
</dbReference>
<comment type="caution">
    <text evidence="3">The sequence shown here is derived from an EMBL/GenBank/DDBJ whole genome shotgun (WGS) entry which is preliminary data.</text>
</comment>
<dbReference type="Pfam" id="PF17667">
    <property type="entry name" value="Pkinase_fungal"/>
    <property type="match status" value="1"/>
</dbReference>
<dbReference type="GO" id="GO:0016301">
    <property type="term" value="F:kinase activity"/>
    <property type="evidence" value="ECO:0007669"/>
    <property type="project" value="UniProtKB-KW"/>
</dbReference>
<gene>
    <name evidence="3" type="ORF">MIND_01182600</name>
</gene>
<feature type="region of interest" description="Disordered" evidence="1">
    <location>
        <begin position="742"/>
        <end position="804"/>
    </location>
</feature>
<feature type="region of interest" description="Disordered" evidence="1">
    <location>
        <begin position="1"/>
        <end position="22"/>
    </location>
</feature>
<organism evidence="3 4">
    <name type="scientific">Mycena indigotica</name>
    <dbReference type="NCBI Taxonomy" id="2126181"/>
    <lineage>
        <taxon>Eukaryota</taxon>
        <taxon>Fungi</taxon>
        <taxon>Dikarya</taxon>
        <taxon>Basidiomycota</taxon>
        <taxon>Agaricomycotina</taxon>
        <taxon>Agaricomycetes</taxon>
        <taxon>Agaricomycetidae</taxon>
        <taxon>Agaricales</taxon>
        <taxon>Marasmiineae</taxon>
        <taxon>Mycenaceae</taxon>
        <taxon>Mycena</taxon>
    </lineage>
</organism>
<evidence type="ECO:0000256" key="1">
    <source>
        <dbReference type="SAM" id="MobiDB-lite"/>
    </source>
</evidence>
<dbReference type="SUPFAM" id="SSF56112">
    <property type="entry name" value="Protein kinase-like (PK-like)"/>
    <property type="match status" value="1"/>
</dbReference>
<dbReference type="Gene3D" id="1.10.510.10">
    <property type="entry name" value="Transferase(Phosphotransferase) domain 1"/>
    <property type="match status" value="1"/>
</dbReference>